<keyword evidence="3" id="KW-1185">Reference proteome</keyword>
<dbReference type="PROSITE" id="PS51257">
    <property type="entry name" value="PROKAR_LIPOPROTEIN"/>
    <property type="match status" value="1"/>
</dbReference>
<dbReference type="Pfam" id="PF03923">
    <property type="entry name" value="Lipoprotein_16"/>
    <property type="match status" value="1"/>
</dbReference>
<proteinExistence type="predicted"/>
<dbReference type="EMBL" id="JAGDFX010000002">
    <property type="protein sequence ID" value="MBO1518455.1"/>
    <property type="molecule type" value="Genomic_DNA"/>
</dbReference>
<dbReference type="RefSeq" id="WP_208004036.1">
    <property type="nucleotide sequence ID" value="NZ_JAGDFX010000002.1"/>
</dbReference>
<feature type="signal peptide" evidence="1">
    <location>
        <begin position="1"/>
        <end position="20"/>
    </location>
</feature>
<accession>A0ABS3ND37</accession>
<keyword evidence="1" id="KW-0732">Signal</keyword>
<evidence type="ECO:0000313" key="2">
    <source>
        <dbReference type="EMBL" id="MBO1518455.1"/>
    </source>
</evidence>
<keyword evidence="2" id="KW-0449">Lipoprotein</keyword>
<gene>
    <name evidence="2" type="ORF">J3U76_02195</name>
</gene>
<reference evidence="2 3" key="1">
    <citation type="submission" date="2021-03" db="EMBL/GenBank/DDBJ databases">
        <title>Oceanisphaera sp. nov., isolated from the intestine.</title>
        <authorList>
            <person name="Zhao L.-H."/>
            <person name="Shi L.-F."/>
        </authorList>
    </citation>
    <scope>NUCLEOTIDE SEQUENCE [LARGE SCALE GENOMIC DNA]</scope>
    <source>
        <strain evidence="2 3">DM8</strain>
    </source>
</reference>
<name>A0ABS3ND37_9GAMM</name>
<evidence type="ECO:0000256" key="1">
    <source>
        <dbReference type="SAM" id="SignalP"/>
    </source>
</evidence>
<protein>
    <submittedName>
        <fullName evidence="2">YajG family lipoprotein</fullName>
    </submittedName>
</protein>
<comment type="caution">
    <text evidence="2">The sequence shown here is derived from an EMBL/GenBank/DDBJ whole genome shotgun (WGS) entry which is preliminary data.</text>
</comment>
<sequence>MKISKGCITALLALSLSACASYYPVAVDVAPTVDARAGVYRSLPITLSSQDTRQNDYIIQVEQNNKKTVVIGASNNIKVQMQQALAEGFSTQGALIENDAPVQIELELQDVLARVIRGHISYDVVQQLRMQLTLKRDGSTITKQFRRSAQAEFPGRLHPELDKVTAALNEQLSLMVKDMLADTDVQQFVGSQS</sequence>
<evidence type="ECO:0000313" key="3">
    <source>
        <dbReference type="Proteomes" id="UP000664882"/>
    </source>
</evidence>
<dbReference type="Proteomes" id="UP000664882">
    <property type="component" value="Unassembled WGS sequence"/>
</dbReference>
<feature type="chain" id="PRO_5046115061" evidence="1">
    <location>
        <begin position="21"/>
        <end position="193"/>
    </location>
</feature>
<organism evidence="2 3">
    <name type="scientific">Oceanisphaera pacifica</name>
    <dbReference type="NCBI Taxonomy" id="2818389"/>
    <lineage>
        <taxon>Bacteria</taxon>
        <taxon>Pseudomonadati</taxon>
        <taxon>Pseudomonadota</taxon>
        <taxon>Gammaproteobacteria</taxon>
        <taxon>Aeromonadales</taxon>
        <taxon>Aeromonadaceae</taxon>
        <taxon>Oceanisphaera</taxon>
    </lineage>
</organism>
<dbReference type="InterPro" id="IPR005619">
    <property type="entry name" value="Uncharacterised_YajG"/>
</dbReference>